<keyword evidence="4" id="KW-1185">Reference proteome</keyword>
<dbReference type="EMBL" id="NIZV01000609">
    <property type="protein sequence ID" value="RSL84329.1"/>
    <property type="molecule type" value="Genomic_DNA"/>
</dbReference>
<name>A0A428S3C9_9HYPO</name>
<dbReference type="Proteomes" id="UP000288429">
    <property type="component" value="Unassembled WGS sequence"/>
</dbReference>
<dbReference type="AlphaFoldDB" id="A0A428S3C9"/>
<feature type="compositionally biased region" description="Basic and acidic residues" evidence="1">
    <location>
        <begin position="435"/>
        <end position="446"/>
    </location>
</feature>
<evidence type="ECO:0000256" key="1">
    <source>
        <dbReference type="SAM" id="MobiDB-lite"/>
    </source>
</evidence>
<proteinExistence type="predicted"/>
<evidence type="ECO:0000313" key="3">
    <source>
        <dbReference type="EMBL" id="RSL84329.1"/>
    </source>
</evidence>
<dbReference type="InterPro" id="IPR003615">
    <property type="entry name" value="HNH_nuc"/>
</dbReference>
<gene>
    <name evidence="3" type="ORF">CDV31_016718</name>
</gene>
<comment type="caution">
    <text evidence="3">The sequence shown here is derived from an EMBL/GenBank/DDBJ whole genome shotgun (WGS) entry which is preliminary data.</text>
</comment>
<sequence>MSNASVTPQMRVSGWNIHLLAGPAGFNFAGIYLHGENTSYTYRDLLEEILLCFEPPANPAGFETDGFATTTSLAFGFSGFVNPPSTALDPPVLALLSDTKLDQVVPSPPQSESWIPGDQTIARYHLVCHRPCAMADSASLAAHLQAGCARHILRPRRRIDLRYLPPKKPSVDPRITRFPLRRTVQPRRASPKRSASASTSPSRQDPNDEEDIDAMVAPPEMAVAADQARQIIASFRSNCLVAGKQCAVTARGRSWCSTPAVGPSLQACHIIPQQHYHVYPDPDGAGDPASDASTLYSPDRLQEAWQRTWSADNGILLLSHLHELFDARLFSIHPDTLLIRAFVPYDVLLDYHGKTAWVPVNVDRAALRHHYQMCCIENMAAKAPLLESPPVSGPEKPSPFAARTGITLLQSPRPNNTAGNSIEPPGSPATSSGDPSKRARSAHDDTGPPSADDASPNISPLRTAASLPHLLRLIPAICLPNANANANDNNNIACWKIEGVRD</sequence>
<feature type="region of interest" description="Disordered" evidence="1">
    <location>
        <begin position="409"/>
        <end position="461"/>
    </location>
</feature>
<evidence type="ECO:0000259" key="2">
    <source>
        <dbReference type="Pfam" id="PF13391"/>
    </source>
</evidence>
<feature type="domain" description="HNH nuclease" evidence="2">
    <location>
        <begin position="246"/>
        <end position="333"/>
    </location>
</feature>
<evidence type="ECO:0000313" key="4">
    <source>
        <dbReference type="Proteomes" id="UP000288429"/>
    </source>
</evidence>
<organism evidence="3 4">
    <name type="scientific">Fusarium ambrosium</name>
    <dbReference type="NCBI Taxonomy" id="131363"/>
    <lineage>
        <taxon>Eukaryota</taxon>
        <taxon>Fungi</taxon>
        <taxon>Dikarya</taxon>
        <taxon>Ascomycota</taxon>
        <taxon>Pezizomycotina</taxon>
        <taxon>Sordariomycetes</taxon>
        <taxon>Hypocreomycetidae</taxon>
        <taxon>Hypocreales</taxon>
        <taxon>Nectriaceae</taxon>
        <taxon>Fusarium</taxon>
        <taxon>Fusarium solani species complex</taxon>
    </lineage>
</organism>
<protein>
    <recommendedName>
        <fullName evidence="2">HNH nuclease domain-containing protein</fullName>
    </recommendedName>
</protein>
<feature type="compositionally biased region" description="Polar residues" evidence="1">
    <location>
        <begin position="409"/>
        <end position="420"/>
    </location>
</feature>
<dbReference type="Pfam" id="PF13391">
    <property type="entry name" value="HNH_2"/>
    <property type="match status" value="1"/>
</dbReference>
<reference evidence="3 4" key="1">
    <citation type="submission" date="2017-06" db="EMBL/GenBank/DDBJ databases">
        <title>Cmopartive genomic analysis of Ambrosia Fusariam Clade fungi.</title>
        <authorList>
            <person name="Stajich J.E."/>
            <person name="Carrillo J."/>
            <person name="Kijimoto T."/>
            <person name="Eskalen A."/>
            <person name="O'Donnell K."/>
            <person name="Kasson M."/>
        </authorList>
    </citation>
    <scope>NUCLEOTIDE SEQUENCE [LARGE SCALE GENOMIC DNA]</scope>
    <source>
        <strain evidence="3 4">NRRL 20438</strain>
    </source>
</reference>
<feature type="compositionally biased region" description="Low complexity" evidence="1">
    <location>
        <begin position="186"/>
        <end position="203"/>
    </location>
</feature>
<feature type="region of interest" description="Disordered" evidence="1">
    <location>
        <begin position="164"/>
        <end position="210"/>
    </location>
</feature>
<accession>A0A428S3C9</accession>